<dbReference type="GO" id="GO:0043171">
    <property type="term" value="P:peptide catabolic process"/>
    <property type="evidence" value="ECO:0007669"/>
    <property type="project" value="TreeGrafter"/>
</dbReference>
<dbReference type="InterPro" id="IPR011989">
    <property type="entry name" value="ARM-like"/>
</dbReference>
<organism evidence="10 11">
    <name type="scientific">Acrasis kona</name>
    <dbReference type="NCBI Taxonomy" id="1008807"/>
    <lineage>
        <taxon>Eukaryota</taxon>
        <taxon>Discoba</taxon>
        <taxon>Heterolobosea</taxon>
        <taxon>Tetramitia</taxon>
        <taxon>Eutetramitia</taxon>
        <taxon>Acrasidae</taxon>
        <taxon>Acrasis</taxon>
    </lineage>
</organism>
<dbReference type="GO" id="GO:0016020">
    <property type="term" value="C:membrane"/>
    <property type="evidence" value="ECO:0007669"/>
    <property type="project" value="TreeGrafter"/>
</dbReference>
<dbReference type="PANTHER" id="PTHR11533:SF299">
    <property type="entry name" value="AMINOPEPTIDASE"/>
    <property type="match status" value="1"/>
</dbReference>
<keyword evidence="4" id="KW-0479">Metal-binding</keyword>
<dbReference type="AlphaFoldDB" id="A0AAW2ZRP4"/>
<dbReference type="EMBL" id="JAOPGA020001877">
    <property type="protein sequence ID" value="KAL0491854.1"/>
    <property type="molecule type" value="Genomic_DNA"/>
</dbReference>
<evidence type="ECO:0000256" key="1">
    <source>
        <dbReference type="ARBA" id="ARBA00001947"/>
    </source>
</evidence>
<dbReference type="SUPFAM" id="SSF63737">
    <property type="entry name" value="Leukotriene A4 hydrolase N-terminal domain"/>
    <property type="match status" value="1"/>
</dbReference>
<name>A0AAW2ZRP4_9EUKA</name>
<dbReference type="GO" id="GO:0042277">
    <property type="term" value="F:peptide binding"/>
    <property type="evidence" value="ECO:0007669"/>
    <property type="project" value="TreeGrafter"/>
</dbReference>
<dbReference type="InterPro" id="IPR001930">
    <property type="entry name" value="Peptidase_M1"/>
</dbReference>
<evidence type="ECO:0000313" key="10">
    <source>
        <dbReference type="EMBL" id="KAL0491854.1"/>
    </source>
</evidence>
<keyword evidence="6" id="KW-0862">Zinc</keyword>
<dbReference type="InterPro" id="IPR014782">
    <property type="entry name" value="Peptidase_M1_dom"/>
</dbReference>
<feature type="domain" description="Peptidase M1 membrane alanine aminopeptidase" evidence="8">
    <location>
        <begin position="260"/>
        <end position="470"/>
    </location>
</feature>
<dbReference type="GO" id="GO:0005615">
    <property type="term" value="C:extracellular space"/>
    <property type="evidence" value="ECO:0007669"/>
    <property type="project" value="TreeGrafter"/>
</dbReference>
<accession>A0AAW2ZRP4</accession>
<protein>
    <submittedName>
        <fullName evidence="10">Aminopeptidase</fullName>
    </submittedName>
</protein>
<evidence type="ECO:0000313" key="11">
    <source>
        <dbReference type="Proteomes" id="UP001431209"/>
    </source>
</evidence>
<evidence type="ECO:0000256" key="5">
    <source>
        <dbReference type="ARBA" id="ARBA00022801"/>
    </source>
</evidence>
<evidence type="ECO:0000259" key="9">
    <source>
        <dbReference type="Pfam" id="PF17900"/>
    </source>
</evidence>
<dbReference type="PRINTS" id="PR00756">
    <property type="entry name" value="ALADIPTASE"/>
</dbReference>
<feature type="domain" description="Aminopeptidase N-like N-terminal" evidence="9">
    <location>
        <begin position="46"/>
        <end position="222"/>
    </location>
</feature>
<dbReference type="InterPro" id="IPR050344">
    <property type="entry name" value="Peptidase_M1_aminopeptidases"/>
</dbReference>
<dbReference type="Proteomes" id="UP001431209">
    <property type="component" value="Unassembled WGS sequence"/>
</dbReference>
<dbReference type="GO" id="GO:0070006">
    <property type="term" value="F:metalloaminopeptidase activity"/>
    <property type="evidence" value="ECO:0007669"/>
    <property type="project" value="TreeGrafter"/>
</dbReference>
<reference evidence="10 11" key="1">
    <citation type="submission" date="2024-03" db="EMBL/GenBank/DDBJ databases">
        <title>The Acrasis kona genome and developmental transcriptomes reveal deep origins of eukaryotic multicellular pathways.</title>
        <authorList>
            <person name="Sheikh S."/>
            <person name="Fu C.-J."/>
            <person name="Brown M.W."/>
            <person name="Baldauf S.L."/>
        </authorList>
    </citation>
    <scope>NUCLEOTIDE SEQUENCE [LARGE SCALE GENOMIC DNA]</scope>
    <source>
        <strain evidence="10 11">ATCC MYA-3509</strain>
    </source>
</reference>
<proteinExistence type="inferred from homology"/>
<dbReference type="Pfam" id="PF17900">
    <property type="entry name" value="Peptidase_M1_N"/>
    <property type="match status" value="1"/>
</dbReference>
<dbReference type="GO" id="GO:0008270">
    <property type="term" value="F:zinc ion binding"/>
    <property type="evidence" value="ECO:0007669"/>
    <property type="project" value="InterPro"/>
</dbReference>
<keyword evidence="10" id="KW-0031">Aminopeptidase</keyword>
<evidence type="ECO:0000256" key="7">
    <source>
        <dbReference type="ARBA" id="ARBA00023049"/>
    </source>
</evidence>
<keyword evidence="5" id="KW-0378">Hydrolase</keyword>
<evidence type="ECO:0000256" key="2">
    <source>
        <dbReference type="ARBA" id="ARBA00010136"/>
    </source>
</evidence>
<comment type="cofactor">
    <cofactor evidence="1">
        <name>Zn(2+)</name>
        <dbReference type="ChEBI" id="CHEBI:29105"/>
    </cofactor>
</comment>
<dbReference type="Gene3D" id="1.10.390.10">
    <property type="entry name" value="Neutral Protease Domain 2"/>
    <property type="match status" value="1"/>
</dbReference>
<dbReference type="GO" id="GO:0005737">
    <property type="term" value="C:cytoplasm"/>
    <property type="evidence" value="ECO:0007669"/>
    <property type="project" value="TreeGrafter"/>
</dbReference>
<keyword evidence="3" id="KW-0645">Protease</keyword>
<keyword evidence="7" id="KW-0482">Metalloprotease</keyword>
<evidence type="ECO:0000256" key="4">
    <source>
        <dbReference type="ARBA" id="ARBA00022723"/>
    </source>
</evidence>
<dbReference type="SUPFAM" id="SSF55486">
    <property type="entry name" value="Metalloproteases ('zincins'), catalytic domain"/>
    <property type="match status" value="1"/>
</dbReference>
<keyword evidence="11" id="KW-1185">Reference proteome</keyword>
<dbReference type="Gene3D" id="1.25.10.10">
    <property type="entry name" value="Leucine-rich Repeat Variant"/>
    <property type="match status" value="1"/>
</dbReference>
<comment type="caution">
    <text evidence="10">The sequence shown here is derived from an EMBL/GenBank/DDBJ whole genome shotgun (WGS) entry which is preliminary data.</text>
</comment>
<dbReference type="Gene3D" id="2.60.40.1730">
    <property type="entry name" value="tricorn interacting facor f3 domain"/>
    <property type="match status" value="1"/>
</dbReference>
<dbReference type="InterPro" id="IPR016024">
    <property type="entry name" value="ARM-type_fold"/>
</dbReference>
<dbReference type="Pfam" id="PF01433">
    <property type="entry name" value="Peptidase_M1"/>
    <property type="match status" value="1"/>
</dbReference>
<dbReference type="SUPFAM" id="SSF48371">
    <property type="entry name" value="ARM repeat"/>
    <property type="match status" value="1"/>
</dbReference>
<dbReference type="InterPro" id="IPR042097">
    <property type="entry name" value="Aminopeptidase_N-like_N_sf"/>
</dbReference>
<evidence type="ECO:0000259" key="8">
    <source>
        <dbReference type="Pfam" id="PF01433"/>
    </source>
</evidence>
<evidence type="ECO:0000256" key="6">
    <source>
        <dbReference type="ARBA" id="ARBA00022833"/>
    </source>
</evidence>
<dbReference type="CDD" id="cd09603">
    <property type="entry name" value="M1_APN_like"/>
    <property type="match status" value="1"/>
</dbReference>
<dbReference type="GO" id="GO:0006508">
    <property type="term" value="P:proteolysis"/>
    <property type="evidence" value="ECO:0007669"/>
    <property type="project" value="UniProtKB-KW"/>
</dbReference>
<evidence type="ECO:0000256" key="3">
    <source>
        <dbReference type="ARBA" id="ARBA00022670"/>
    </source>
</evidence>
<dbReference type="InterPro" id="IPR045357">
    <property type="entry name" value="Aminopeptidase_N-like_N"/>
</dbReference>
<sequence>MPHNCCSYSVAEIFGTNTDEKPKNLFTLSEDAAPKYAPDLKLEPKHIDIHLLFKENSLTDHEFNVKVVQHILCNQPSNKISLNAESFEDVNVKDLSSDDNKISHRYDGKYIHLVWDEPLSKGELRKVEITYKVDNPVSSICWNYANNSSRVGDFAVTDEESERCRYWLACVDFPTVRTTLTTHITAPKSWSSFGQGPLKSTKEEGENVTRTFDLEFPCPSYLICWAVGDLIMVKEERDTAGVPVAYIAPRGVPEEDLKLTFNKTPEIIKWLEKRVGVKFPFSRYYIIITPKNYGAMENITLVTFDFLFLMNKDITKEFQQLTDMINLHECAHSYFGDAVVIRHFEHVWLKEGWATYMQACWFGETISQDEMLYELYNHSQRYMGEVNDAYSRPIVTRTYDSSWDLFDRHTYPGGSWRLHMLRHKLGEDQFWTGVSNYIKNNLRGIVETDDFRKELEKASGQNLVKFFDQWLYSNGYPKIKLSHKINDKSNTVEFTATQNQLNKETNTPNFEFDLTIHVTFDNQQTECSALHFDQKESSCSVSIPNGAKLHSVTIDRECQVLFSIEYDPGQDILQNTFLDTTLFNKIQCADTLIKNYKKSSIQFLVKHYEKQHWGVRLEVFKLLAAQKGNSWCRDALIQLLPLEKHYHTLHQNISRLYRDAKFVPVLLQLYKECVTPLVRSQLLWAMSLQKMSSDDLMEMIKSSIEADHSLYAVTRMGAYRAARNIESVSTLDWLTESITNETFGECKPVIIESIAHLGGCLDDNIKRKSILLLEELLRSDEEQERRAAVMGLVALKSKSSGAAIASTRNTFADQYHSWLDRSMRQLTSTSNDEFHKVNKDISELRDLIRDASQLNESS</sequence>
<gene>
    <name evidence="10" type="ORF">AKO1_010266</name>
</gene>
<dbReference type="PANTHER" id="PTHR11533">
    <property type="entry name" value="PROTEASE M1 ZINC METALLOPROTEASE"/>
    <property type="match status" value="1"/>
</dbReference>
<comment type="similarity">
    <text evidence="2">Belongs to the peptidase M1 family.</text>
</comment>
<dbReference type="InterPro" id="IPR027268">
    <property type="entry name" value="Peptidase_M4/M1_CTD_sf"/>
</dbReference>